<dbReference type="Proteomes" id="UP000029067">
    <property type="component" value="Unassembled WGS sequence"/>
</dbReference>
<feature type="compositionally biased region" description="Acidic residues" evidence="1">
    <location>
        <begin position="82"/>
        <end position="93"/>
    </location>
</feature>
<evidence type="ECO:0000256" key="2">
    <source>
        <dbReference type="SAM" id="Phobius"/>
    </source>
</evidence>
<comment type="caution">
    <text evidence="3">The sequence shown here is derived from an EMBL/GenBank/DDBJ whole genome shotgun (WGS) entry which is preliminary data.</text>
</comment>
<dbReference type="EMBL" id="JGYV01000024">
    <property type="protein sequence ID" value="KFI59795.1"/>
    <property type="molecule type" value="Genomic_DNA"/>
</dbReference>
<dbReference type="RefSeq" id="WP_051921004.1">
    <property type="nucleotide sequence ID" value="NZ_JGYV01000024.1"/>
</dbReference>
<protein>
    <submittedName>
        <fullName evidence="3">Uncharacterized protein</fullName>
    </submittedName>
</protein>
<keyword evidence="4" id="KW-1185">Reference proteome</keyword>
<dbReference type="STRING" id="1688.BCUN_1562"/>
<reference evidence="3 4" key="1">
    <citation type="submission" date="2014-03" db="EMBL/GenBank/DDBJ databases">
        <title>Genomics of Bifidobacteria.</title>
        <authorList>
            <person name="Ventura M."/>
            <person name="Milani C."/>
            <person name="Lugli G.A."/>
        </authorList>
    </citation>
    <scope>NUCLEOTIDE SEQUENCE [LARGE SCALE GENOMIC DNA]</scope>
    <source>
        <strain evidence="3 4">LMG 10738</strain>
    </source>
</reference>
<accession>A0A087ALZ5</accession>
<evidence type="ECO:0000256" key="1">
    <source>
        <dbReference type="SAM" id="MobiDB-lite"/>
    </source>
</evidence>
<name>A0A087ALZ5_9BIFI</name>
<gene>
    <name evidence="3" type="ORF">BCUN_1562</name>
</gene>
<keyword evidence="2" id="KW-1133">Transmembrane helix</keyword>
<feature type="region of interest" description="Disordered" evidence="1">
    <location>
        <begin position="1"/>
        <end position="23"/>
    </location>
</feature>
<feature type="compositionally biased region" description="Pro residues" evidence="1">
    <location>
        <begin position="133"/>
        <end position="143"/>
    </location>
</feature>
<evidence type="ECO:0000313" key="3">
    <source>
        <dbReference type="EMBL" id="KFI59795.1"/>
    </source>
</evidence>
<dbReference type="AlphaFoldDB" id="A0A087ALZ5"/>
<feature type="transmembrane region" description="Helical" evidence="2">
    <location>
        <begin position="147"/>
        <end position="166"/>
    </location>
</feature>
<feature type="compositionally biased region" description="Basic and acidic residues" evidence="1">
    <location>
        <begin position="1"/>
        <end position="11"/>
    </location>
</feature>
<keyword evidence="2" id="KW-0472">Membrane</keyword>
<feature type="transmembrane region" description="Helical" evidence="2">
    <location>
        <begin position="186"/>
        <end position="208"/>
    </location>
</feature>
<organism evidence="3 4">
    <name type="scientific">Bifidobacterium cuniculi</name>
    <dbReference type="NCBI Taxonomy" id="1688"/>
    <lineage>
        <taxon>Bacteria</taxon>
        <taxon>Bacillati</taxon>
        <taxon>Actinomycetota</taxon>
        <taxon>Actinomycetes</taxon>
        <taxon>Bifidobacteriales</taxon>
        <taxon>Bifidobacteriaceae</taxon>
        <taxon>Bifidobacterium</taxon>
    </lineage>
</organism>
<proteinExistence type="predicted"/>
<feature type="region of interest" description="Disordered" evidence="1">
    <location>
        <begin position="68"/>
        <end position="144"/>
    </location>
</feature>
<dbReference type="eggNOG" id="ENOG5031V47">
    <property type="taxonomic scope" value="Bacteria"/>
</dbReference>
<keyword evidence="2" id="KW-0812">Transmembrane</keyword>
<evidence type="ECO:0000313" key="4">
    <source>
        <dbReference type="Proteomes" id="UP000029067"/>
    </source>
</evidence>
<sequence length="213" mass="21925">MNDDKDMKDETQEFLVPPDGQERDLLDVPLDERFVEENGTVLDPTLVMGAQPEPAGDTTVETVVLGRVTEPPADDAIPVGDGGEDVADGMDADADVRDASASGPEGQGEAGSPGAPVPPTRPQQVPLYATTPGPLPQQQPAPTGPSAATIVLGAIVTLVGILALVVGALMDTTLLSFAQLHDLGGYLFAGLGIFLAVVAVAWAVAGAVRKRQR</sequence>